<feature type="transmembrane region" description="Helical" evidence="20">
    <location>
        <begin position="125"/>
        <end position="144"/>
    </location>
</feature>
<evidence type="ECO:0000256" key="17">
    <source>
        <dbReference type="ARBA" id="ARBA00024965"/>
    </source>
</evidence>
<dbReference type="PROSITE" id="PS50042">
    <property type="entry name" value="CNMP_BINDING_3"/>
    <property type="match status" value="2"/>
</dbReference>
<feature type="region of interest" description="Disordered" evidence="21">
    <location>
        <begin position="1428"/>
        <end position="1447"/>
    </location>
</feature>
<dbReference type="SMART" id="SM00100">
    <property type="entry name" value="cNMP"/>
    <property type="match status" value="1"/>
</dbReference>
<comment type="caution">
    <text evidence="25">The sequence shown here is derived from an EMBL/GenBank/DDBJ whole genome shotgun (WGS) entry which is preliminary data.</text>
</comment>
<dbReference type="InterPro" id="IPR036259">
    <property type="entry name" value="MFS_trans_sf"/>
</dbReference>
<feature type="transmembrane region" description="Helical" evidence="20">
    <location>
        <begin position="50"/>
        <end position="73"/>
    </location>
</feature>
<keyword evidence="13 19" id="KW-0442">Lipid degradation</keyword>
<keyword evidence="10 19" id="KW-0378">Hydrolase</keyword>
<evidence type="ECO:0000256" key="6">
    <source>
        <dbReference type="ARBA" id="ARBA00018317"/>
    </source>
</evidence>
<dbReference type="InterPro" id="IPR000595">
    <property type="entry name" value="cNMP-bd_dom"/>
</dbReference>
<dbReference type="Gene3D" id="2.60.120.10">
    <property type="entry name" value="Jelly Rolls"/>
    <property type="match status" value="3"/>
</dbReference>
<feature type="transmembrane region" description="Helical" evidence="20">
    <location>
        <begin position="220"/>
        <end position="240"/>
    </location>
</feature>
<dbReference type="InterPro" id="IPR015422">
    <property type="entry name" value="PyrdxlP-dep_Trfase_small"/>
</dbReference>
<feature type="compositionally biased region" description="Polar residues" evidence="21">
    <location>
        <begin position="612"/>
        <end position="624"/>
    </location>
</feature>
<dbReference type="PROSITE" id="PS51635">
    <property type="entry name" value="PNPLA"/>
    <property type="match status" value="1"/>
</dbReference>
<evidence type="ECO:0000256" key="1">
    <source>
        <dbReference type="ARBA" id="ARBA00004141"/>
    </source>
</evidence>
<keyword evidence="9" id="KW-0677">Repeat</keyword>
<comment type="catalytic activity">
    <reaction evidence="18 20">
        <text>a 1-acyl-sn-glycero-3-phosphocholine + H2O = sn-glycerol 3-phosphocholine + a fatty acid + H(+)</text>
        <dbReference type="Rhea" id="RHEA:15177"/>
        <dbReference type="ChEBI" id="CHEBI:15377"/>
        <dbReference type="ChEBI" id="CHEBI:15378"/>
        <dbReference type="ChEBI" id="CHEBI:16870"/>
        <dbReference type="ChEBI" id="CHEBI:28868"/>
        <dbReference type="ChEBI" id="CHEBI:58168"/>
        <dbReference type="EC" id="3.1.1.5"/>
    </reaction>
</comment>
<dbReference type="GO" id="GO:0016042">
    <property type="term" value="P:lipid catabolic process"/>
    <property type="evidence" value="ECO:0007669"/>
    <property type="project" value="UniProtKB-UniRule"/>
</dbReference>
<feature type="transmembrane region" description="Helical" evidence="20">
    <location>
        <begin position="352"/>
        <end position="374"/>
    </location>
</feature>
<feature type="compositionally biased region" description="Polar residues" evidence="21">
    <location>
        <begin position="644"/>
        <end position="677"/>
    </location>
</feature>
<evidence type="ECO:0000256" key="10">
    <source>
        <dbReference type="ARBA" id="ARBA00022801"/>
    </source>
</evidence>
<dbReference type="NCBIfam" id="TIGR00879">
    <property type="entry name" value="SP"/>
    <property type="match status" value="1"/>
</dbReference>
<evidence type="ECO:0000256" key="18">
    <source>
        <dbReference type="ARBA" id="ARBA00049531"/>
    </source>
</evidence>
<dbReference type="Pfam" id="PF24179">
    <property type="entry name" value="NTE_Ploop"/>
    <property type="match status" value="1"/>
</dbReference>
<dbReference type="InterPro" id="IPR050360">
    <property type="entry name" value="MFS_Sugar_Transporters"/>
</dbReference>
<evidence type="ECO:0000256" key="7">
    <source>
        <dbReference type="ARBA" id="ARBA00022448"/>
    </source>
</evidence>
<dbReference type="Gene3D" id="3.40.640.10">
    <property type="entry name" value="Type I PLP-dependent aspartate aminotransferase-like (Major domain)"/>
    <property type="match status" value="1"/>
</dbReference>
<feature type="domain" description="Cyclic nucleotide-binding" evidence="22">
    <location>
        <begin position="1729"/>
        <end position="1836"/>
    </location>
</feature>
<dbReference type="SUPFAM" id="SSF53383">
    <property type="entry name" value="PLP-dependent transferases"/>
    <property type="match status" value="1"/>
</dbReference>
<feature type="region of interest" description="Disordered" evidence="21">
    <location>
        <begin position="612"/>
        <end position="695"/>
    </location>
</feature>
<feature type="domain" description="PNPLA" evidence="24">
    <location>
        <begin position="2119"/>
        <end position="2283"/>
    </location>
</feature>
<gene>
    <name evidence="25" type="ORF">KGF57_004214</name>
</gene>
<comment type="similarity">
    <text evidence="3 20">Belongs to the NTE family.</text>
</comment>
<keyword evidence="16 20" id="KW-0472">Membrane</keyword>
<evidence type="ECO:0000256" key="3">
    <source>
        <dbReference type="ARBA" id="ARBA00006636"/>
    </source>
</evidence>
<dbReference type="Pfam" id="PF00083">
    <property type="entry name" value="Sugar_tr"/>
    <property type="match status" value="1"/>
</dbReference>
<keyword evidence="14 20" id="KW-1133">Transmembrane helix</keyword>
<protein>
    <recommendedName>
        <fullName evidence="6 20">Lysophospholipase NTE1</fullName>
        <ecNumber evidence="5 20">3.1.1.5</ecNumber>
    </recommendedName>
    <alternativeName>
        <fullName evidence="20">Intracellular phospholipase B</fullName>
    </alternativeName>
</protein>
<feature type="transmembrane region" description="Helical" evidence="20">
    <location>
        <begin position="93"/>
        <end position="113"/>
    </location>
</feature>
<evidence type="ECO:0000256" key="8">
    <source>
        <dbReference type="ARBA" id="ARBA00022692"/>
    </source>
</evidence>
<dbReference type="GO" id="GO:0046486">
    <property type="term" value="P:glycerolipid metabolic process"/>
    <property type="evidence" value="ECO:0007669"/>
    <property type="project" value="UniProtKB-ARBA"/>
</dbReference>
<evidence type="ECO:0000256" key="2">
    <source>
        <dbReference type="ARBA" id="ARBA00004586"/>
    </source>
</evidence>
<evidence type="ECO:0000313" key="26">
    <source>
        <dbReference type="Proteomes" id="UP001204833"/>
    </source>
</evidence>
<dbReference type="GO" id="GO:0004622">
    <property type="term" value="F:phosphatidylcholine lysophospholipase activity"/>
    <property type="evidence" value="ECO:0007669"/>
    <property type="project" value="UniProtKB-EC"/>
</dbReference>
<dbReference type="EC" id="3.1.1.5" evidence="5 20"/>
<evidence type="ECO:0000256" key="4">
    <source>
        <dbReference type="ARBA" id="ARBA00010992"/>
    </source>
</evidence>
<dbReference type="FunFam" id="3.40.1090.10:FF:000013">
    <property type="entry name" value="Lysophospholipase NTE1"/>
    <property type="match status" value="1"/>
</dbReference>
<feature type="transmembrane region" description="Helical" evidence="20">
    <location>
        <begin position="314"/>
        <end position="332"/>
    </location>
</feature>
<feature type="transmembrane region" description="Helical" evidence="20">
    <location>
        <begin position="421"/>
        <end position="442"/>
    </location>
</feature>
<feature type="short sequence motif" description="GXGXXG" evidence="19">
    <location>
        <begin position="2123"/>
        <end position="2128"/>
    </location>
</feature>
<feature type="compositionally biased region" description="Basic residues" evidence="21">
    <location>
        <begin position="1433"/>
        <end position="1442"/>
    </location>
</feature>
<dbReference type="GO" id="GO:0030170">
    <property type="term" value="F:pyridoxal phosphate binding"/>
    <property type="evidence" value="ECO:0007669"/>
    <property type="project" value="InterPro"/>
</dbReference>
<feature type="region of interest" description="Disordered" evidence="21">
    <location>
        <begin position="1120"/>
        <end position="1141"/>
    </location>
</feature>
<dbReference type="EMBL" id="JAIHNG010000152">
    <property type="protein sequence ID" value="KAI5952085.1"/>
    <property type="molecule type" value="Genomic_DNA"/>
</dbReference>
<evidence type="ECO:0000259" key="22">
    <source>
        <dbReference type="PROSITE" id="PS50042"/>
    </source>
</evidence>
<evidence type="ECO:0000256" key="13">
    <source>
        <dbReference type="ARBA" id="ARBA00022963"/>
    </source>
</evidence>
<dbReference type="PROSITE" id="PS50850">
    <property type="entry name" value="MFS"/>
    <property type="match status" value="1"/>
</dbReference>
<name>A0AAD5BC38_9ASCO</name>
<keyword evidence="15 19" id="KW-0443">Lipid metabolism</keyword>
<dbReference type="InterPro" id="IPR003663">
    <property type="entry name" value="Sugar/inositol_transpt"/>
</dbReference>
<feature type="short sequence motif" description="GXSXG" evidence="19">
    <location>
        <begin position="2150"/>
        <end position="2154"/>
    </location>
</feature>
<dbReference type="InterPro" id="IPR018490">
    <property type="entry name" value="cNMP-bd_dom_sf"/>
</dbReference>
<dbReference type="InterPro" id="IPR005829">
    <property type="entry name" value="Sugar_transporter_CS"/>
</dbReference>
<feature type="active site" description="Nucleophile" evidence="19">
    <location>
        <position position="2152"/>
    </location>
</feature>
<dbReference type="RefSeq" id="XP_051607301.1">
    <property type="nucleotide sequence ID" value="XM_051753700.1"/>
</dbReference>
<feature type="transmembrane region" description="Helical" evidence="20">
    <location>
        <begin position="381"/>
        <end position="401"/>
    </location>
</feature>
<keyword evidence="11 20" id="KW-0256">Endoplasmic reticulum</keyword>
<feature type="domain" description="Major facilitator superfamily (MFS) profile" evidence="23">
    <location>
        <begin position="53"/>
        <end position="508"/>
    </location>
</feature>
<dbReference type="PRINTS" id="PR00171">
    <property type="entry name" value="SUGRTRNSPORT"/>
</dbReference>
<evidence type="ECO:0000256" key="16">
    <source>
        <dbReference type="ARBA" id="ARBA00023136"/>
    </source>
</evidence>
<feature type="active site" description="Proton acceptor" evidence="19">
    <location>
        <position position="2270"/>
    </location>
</feature>
<feature type="domain" description="Cyclic nucleotide-binding" evidence="22">
    <location>
        <begin position="1618"/>
        <end position="1716"/>
    </location>
</feature>
<dbReference type="SUPFAM" id="SSF52151">
    <property type="entry name" value="FabD/lysophospholipase-like"/>
    <property type="match status" value="1"/>
</dbReference>
<reference evidence="25 26" key="1">
    <citation type="journal article" date="2022" name="DNA Res.">
        <title>Genome analysis of five recently described species of the CUG-Ser clade uncovers Candida theae as a new hybrid lineage with pathogenic potential in the Candida parapsilosis species complex.</title>
        <authorList>
            <person name="Mixao V."/>
            <person name="Del Olmo V."/>
            <person name="Hegedusova E."/>
            <person name="Saus E."/>
            <person name="Pryszcz L."/>
            <person name="Cillingova A."/>
            <person name="Nosek J."/>
            <person name="Gabaldon T."/>
        </authorList>
    </citation>
    <scope>NUCLEOTIDE SEQUENCE [LARGE SCALE GENOMIC DNA]</scope>
    <source>
        <strain evidence="25 26">CBS 12239</strain>
    </source>
</reference>
<dbReference type="GO" id="GO:0005789">
    <property type="term" value="C:endoplasmic reticulum membrane"/>
    <property type="evidence" value="ECO:0007669"/>
    <property type="project" value="UniProtKB-SubCell"/>
</dbReference>
<evidence type="ECO:0000256" key="12">
    <source>
        <dbReference type="ARBA" id="ARBA00022911"/>
    </source>
</evidence>
<evidence type="ECO:0000313" key="25">
    <source>
        <dbReference type="EMBL" id="KAI5952085.1"/>
    </source>
</evidence>
<proteinExistence type="inferred from homology"/>
<dbReference type="Pfam" id="PF00155">
    <property type="entry name" value="Aminotran_1_2"/>
    <property type="match status" value="1"/>
</dbReference>
<dbReference type="CDD" id="cd00038">
    <property type="entry name" value="CAP_ED"/>
    <property type="match status" value="1"/>
</dbReference>
<comment type="similarity">
    <text evidence="4">Belongs to the major facilitator superfamily. Sugar transporter (TC 2.A.1.1) family.</text>
</comment>
<feature type="compositionally biased region" description="Polar residues" evidence="21">
    <location>
        <begin position="1125"/>
        <end position="1141"/>
    </location>
</feature>
<sequence length="2426" mass="272118">MSDAKSDKESIHTMESVQSKQKWRNRLKVKNIFEKIEDRPTPPQVYNYRVYLTAVMASAAAIIIGYDSGFIGGTVALDSFRKEFGLDVAPNEAYITSNVISVFHVGCFFGALFSYPGSYYFGRRIPLIAAALLITVGSGIMLAAKDSVGLGPIYAGRVLAGLAVGCSTNLTVVYISEISPPAIRGQLTASYEIGWRVGDLVGFWINYAVDTTVTSGRKQWMIPFAIQLIPSGLFLLGSVFMKESPRWLMQVGKYEQAVKNLTWFRQLPETDEYIIYEINQCKESIEEQKRKVGLGIMDPFYEVVFHNRNLLHRLFITVMLFQFCNFMGIQAINYYSPKLFSGLGVKGVNASLFSTGMFGVVKFFCTFFYILVLVDTVGRRLSFMVSSGLCSICFWYIGAYLKVNDPTKPGVSAGPGGKAAIGMMYIWIASFISAWSGGPFVVGSEVFDQNIRSFVQAINAASSWVAIFVMSRWTQTMIKSMSYGIYFFFASLALLSIPFVYFLLPETKGIALEDMDKLFNRNIPARKAHKIVLNSVKNENEEIFLENHQHGLFKMDTNKPETENSYNMSNGHHFDESSDNDQESILEFERLESTLPPALKRSASSLLEAIQSTPTPGFQSNPHIQQDHSIRSPQPQHPRELVTPSGTPGYQTIPGRSTAATPNLKNASHRQTIINRLSKSENGREASPIPLPKPKFDENIFKPAMNSKNSSTGVLWATERAAEYGYDSEHVGEWANLGQGAPEHGDTVPGSFPRPKTINVPDCSREYAPTAGIKELREAVANYYNETYRSKKSSKYTYKNVCIVPGGRAGLTRIASIISDCYLSFFLPDYTAYAEMLSLFKNFSPIPVPLKEADNYEIHLKMIKEELTRGVSALLTSNPRNPTGHCMKAEQLHQLHNMCREKCLLIMDEFYSHYYYDSGCDGSSISSAEFVEDVNRDPVLILNGLTKAFRLPGWRICWILGPEDYISALSSAGSFLDGGSNAPFQYVAIDFLKPLKVKQEMRALQLHFKMKRDYIIERLSKMGFKFNEKNTPNSTFYLWLNLSHLPGKLSNCLGFFHECLHERVIVVPGFFFLINPQNLSHLEEVIWYNYVRISYGPEMHHLVNVIRYKYLTGYSKDLDKKKTPKGSSSTRSSNIEKPQKSASLFVEKRKEEKSSNYLDEFLAAIKVFGYLDKAVFHELTKSMTTQKLSSEEVLCLDEEIGFSIVVEGTAQVYTKISKRSSLTDHGIKGSTGNDDGIPDFDDYQENGDFFKLGDQTYQLLNEVKSGAPLSSLISTLELFKPSKRNPILSPNGPVLTPNGDSRNGVALNLDYLGKPADAIKSRDEEDDFESKVYSNIIVRPKRRKHTDTMTIAIIPHSAFERVQMKYPKATSHIVMMVLTRLYKVTMNTIHNYLGLTGEIFKVEVELNKSTNLGLPSYLVDGLVERLKSGSNSSKKRSKQHKRSPLERTSSRYVLLNSKVKSNNPGDLLSSVPISRDDPNQRGFKSSYTVLADESKRFNFTDNIEETEENSLRVAIIENIFNFVGIDSETNNVYESNPFSSLNSSANSSALGLNSFSSGSTPNPMYHNVLKFDHNENLMNTINLNQLNKKMSPPTSRPALQKALKKRVVPSEMNIKDAFAKVLELKYIEPDTTVVQQDSTSCGLFYVIDGSLEVHYKDSEKYGQHTNSKYIYSVSPGGVAGYLSCVVGFRSLVSIKTPKRSGAVVAFIAKNDYNKLLDMFYFLQLPVAIKLKNLLPKEILTIDYALEWCHIPAGNVLCSQGDLANGFHVVLSGRFRVVKANKKKGSENEEVEVLGEYGHGESIGEVEVLTASRRTNSLIAVRDSETARIPRTLFELLSFQNPAIMVKVSRLVAAKVLSSEKNIVQSAHNFVTSSSSENFISADYKTITILPTVSGLPVREFADKLVHALKAIGRNVIALDQASTLTHLGRHAFDESLARLKLSGYFAYLEEEYETIVYVCDTPVQSRWTSTCISQGDCILLLADADDESTAMSIGEYEQLLIKLKTTARTDLCLIHPDKYVVSGSTSQWLKNRVWVQGHHHVQMTMEKHNESLGPSKKSFISDLAARFSQNNLIISKFEEATTRAIKRIRRDQHEDITLKSHKNDFLRLARILSNEAVGLVLGGGGSRGIAHVGVVTALERHGIPVDLIGGTSIGSFVGGLYARDYNIVSIYGRAKKFSKRVASLWRMALDLTYPVTSYITGYEFNRGIWKVFGFVEIEDFWVKYFCNSTNITNSTMDIHESGYAWRFIRASMSLAGLLPPIAFKGCMLLDGGYLDNLPVMEMKRRGAKHIIAVDVGSADDRTPMNYGDTLSGFWVLFNKWNPFSKHPNVPNMMDIQMRLTYVASVNALEEAKRAPGVYYLRPPIDNYATLDFGKFDEIYQVGLGYADKVFTEWESKKQLPEIAGFVNQDKMKDFGEKKIMYRRNSI</sequence>
<dbReference type="Proteomes" id="UP001204833">
    <property type="component" value="Unassembled WGS sequence"/>
</dbReference>
<dbReference type="InterPro" id="IPR015421">
    <property type="entry name" value="PyrdxlP-dep_Trfase_major"/>
</dbReference>
<dbReference type="PROSITE" id="PS00217">
    <property type="entry name" value="SUGAR_TRANSPORT_2"/>
    <property type="match status" value="1"/>
</dbReference>
<dbReference type="InterPro" id="IPR014710">
    <property type="entry name" value="RmlC-like_jellyroll"/>
</dbReference>
<keyword evidence="12" id="KW-0672">Quinate metabolism</keyword>
<evidence type="ECO:0000256" key="11">
    <source>
        <dbReference type="ARBA" id="ARBA00022824"/>
    </source>
</evidence>
<dbReference type="GeneID" id="76152258"/>
<evidence type="ECO:0000256" key="21">
    <source>
        <dbReference type="SAM" id="MobiDB-lite"/>
    </source>
</evidence>
<dbReference type="InterPro" id="IPR016035">
    <property type="entry name" value="Acyl_Trfase/lysoPLipase"/>
</dbReference>
<dbReference type="InterPro" id="IPR004839">
    <property type="entry name" value="Aminotransferase_I/II_large"/>
</dbReference>
<dbReference type="PANTHER" id="PTHR48022:SF34">
    <property type="entry name" value="MAJOR FACILITATOR SUPERFAMILY (MFS) PROFILE DOMAIN-CONTAINING PROTEIN-RELATED"/>
    <property type="match status" value="1"/>
</dbReference>
<dbReference type="Gene3D" id="3.40.1090.10">
    <property type="entry name" value="Cytosolic phospholipase A2 catalytic domain"/>
    <property type="match status" value="2"/>
</dbReference>
<dbReference type="InterPro" id="IPR005828">
    <property type="entry name" value="MFS_sugar_transport-like"/>
</dbReference>
<comment type="subcellular location">
    <subcellularLocation>
        <location evidence="2 20">Endoplasmic reticulum membrane</location>
    </subcellularLocation>
    <subcellularLocation>
        <location evidence="1">Membrane</location>
        <topology evidence="1">Multi-pass membrane protein</topology>
    </subcellularLocation>
</comment>
<keyword evidence="7" id="KW-0813">Transport</keyword>
<keyword evidence="26" id="KW-1185">Reference proteome</keyword>
<evidence type="ECO:0000256" key="9">
    <source>
        <dbReference type="ARBA" id="ARBA00022737"/>
    </source>
</evidence>
<feature type="short sequence motif" description="DGA/G" evidence="19">
    <location>
        <begin position="2270"/>
        <end position="2272"/>
    </location>
</feature>
<dbReference type="InterPro" id="IPR002641">
    <property type="entry name" value="PNPLA_dom"/>
</dbReference>
<organism evidence="25 26">
    <name type="scientific">Candida theae</name>
    <dbReference type="NCBI Taxonomy" id="1198502"/>
    <lineage>
        <taxon>Eukaryota</taxon>
        <taxon>Fungi</taxon>
        <taxon>Dikarya</taxon>
        <taxon>Ascomycota</taxon>
        <taxon>Saccharomycotina</taxon>
        <taxon>Pichiomycetes</taxon>
        <taxon>Debaryomycetaceae</taxon>
        <taxon>Candida/Lodderomyces clade</taxon>
        <taxon>Candida</taxon>
    </lineage>
</organism>
<dbReference type="InterPro" id="IPR015424">
    <property type="entry name" value="PyrdxlP-dep_Trfase"/>
</dbReference>
<dbReference type="InterPro" id="IPR056556">
    <property type="entry name" value="NTE1_P-loop_dom"/>
</dbReference>
<evidence type="ECO:0000256" key="14">
    <source>
        <dbReference type="ARBA" id="ARBA00022989"/>
    </source>
</evidence>
<accession>A0AAD5BC38</accession>
<evidence type="ECO:0000256" key="5">
    <source>
        <dbReference type="ARBA" id="ARBA00013274"/>
    </source>
</evidence>
<dbReference type="Gene3D" id="1.20.1250.20">
    <property type="entry name" value="MFS general substrate transporter like domains"/>
    <property type="match status" value="1"/>
</dbReference>
<feature type="transmembrane region" description="Helical" evidence="20">
    <location>
        <begin position="485"/>
        <end position="504"/>
    </location>
</feature>
<dbReference type="PANTHER" id="PTHR48022">
    <property type="entry name" value="PLASTIDIC GLUCOSE TRANSPORTER 4"/>
    <property type="match status" value="1"/>
</dbReference>
<dbReference type="Pfam" id="PF01734">
    <property type="entry name" value="Patatin"/>
    <property type="match status" value="1"/>
</dbReference>
<feature type="region of interest" description="Disordered" evidence="21">
    <location>
        <begin position="559"/>
        <end position="582"/>
    </location>
</feature>
<dbReference type="InterPro" id="IPR020846">
    <property type="entry name" value="MFS_dom"/>
</dbReference>
<keyword evidence="8 20" id="KW-0812">Transmembrane</keyword>
<dbReference type="SUPFAM" id="SSF103473">
    <property type="entry name" value="MFS general substrate transporter"/>
    <property type="match status" value="1"/>
</dbReference>
<dbReference type="FunFam" id="1.20.1250.20:FF:000026">
    <property type="entry name" value="MFS quinate transporter QutD"/>
    <property type="match status" value="1"/>
</dbReference>
<dbReference type="GO" id="GO:0005351">
    <property type="term" value="F:carbohydrate:proton symporter activity"/>
    <property type="evidence" value="ECO:0007669"/>
    <property type="project" value="TreeGrafter"/>
</dbReference>
<evidence type="ECO:0000259" key="23">
    <source>
        <dbReference type="PROSITE" id="PS50850"/>
    </source>
</evidence>
<evidence type="ECO:0000256" key="19">
    <source>
        <dbReference type="PROSITE-ProRule" id="PRU01161"/>
    </source>
</evidence>
<dbReference type="Gene3D" id="3.90.1150.10">
    <property type="entry name" value="Aspartate Aminotransferase, domain 1"/>
    <property type="match status" value="1"/>
</dbReference>
<dbReference type="Pfam" id="PF00027">
    <property type="entry name" value="cNMP_binding"/>
    <property type="match status" value="1"/>
</dbReference>
<dbReference type="CDD" id="cd00609">
    <property type="entry name" value="AAT_like"/>
    <property type="match status" value="1"/>
</dbReference>
<evidence type="ECO:0000256" key="20">
    <source>
        <dbReference type="RuleBase" id="RU362043"/>
    </source>
</evidence>
<evidence type="ECO:0000259" key="24">
    <source>
        <dbReference type="PROSITE" id="PS51635"/>
    </source>
</evidence>
<comment type="function">
    <text evidence="17">Intracellular phospholipase B that catalyzes the double deacylation of phosphatidylcholine (PC) to glycerophosphocholine (GroPCho). Plays an important role in membrane lipid homeostasis. Responsible for the rapid PC turnover in response to inositol, elevated temperatures, or when choline is present in the growth medium.</text>
</comment>
<dbReference type="SUPFAM" id="SSF51206">
    <property type="entry name" value="cAMP-binding domain-like"/>
    <property type="match status" value="3"/>
</dbReference>
<evidence type="ECO:0000256" key="15">
    <source>
        <dbReference type="ARBA" id="ARBA00023098"/>
    </source>
</evidence>